<dbReference type="AlphaFoldDB" id="A0AAV4ND11"/>
<comment type="caution">
    <text evidence="1">The sequence shown here is derived from an EMBL/GenBank/DDBJ whole genome shotgun (WGS) entry which is preliminary data.</text>
</comment>
<proteinExistence type="predicted"/>
<organism evidence="1 2">
    <name type="scientific">Caerostris extrusa</name>
    <name type="common">Bark spider</name>
    <name type="synonym">Caerostris bankana</name>
    <dbReference type="NCBI Taxonomy" id="172846"/>
    <lineage>
        <taxon>Eukaryota</taxon>
        <taxon>Metazoa</taxon>
        <taxon>Ecdysozoa</taxon>
        <taxon>Arthropoda</taxon>
        <taxon>Chelicerata</taxon>
        <taxon>Arachnida</taxon>
        <taxon>Araneae</taxon>
        <taxon>Araneomorphae</taxon>
        <taxon>Entelegynae</taxon>
        <taxon>Araneoidea</taxon>
        <taxon>Araneidae</taxon>
        <taxon>Caerostris</taxon>
    </lineage>
</organism>
<dbReference type="Proteomes" id="UP001054945">
    <property type="component" value="Unassembled WGS sequence"/>
</dbReference>
<evidence type="ECO:0000313" key="1">
    <source>
        <dbReference type="EMBL" id="GIX81299.1"/>
    </source>
</evidence>
<name>A0AAV4ND11_CAEEX</name>
<sequence>MRRGSSYRHPAAKNSREILIIKWADLQTSVIVLQIKEKLFSVKTANNLLQPLLLKAVWETLEIFVKCDRAERMMTGNKYIWECQL</sequence>
<dbReference type="EMBL" id="BPLR01003114">
    <property type="protein sequence ID" value="GIX81299.1"/>
    <property type="molecule type" value="Genomic_DNA"/>
</dbReference>
<protein>
    <submittedName>
        <fullName evidence="1">Uncharacterized protein</fullName>
    </submittedName>
</protein>
<reference evidence="1 2" key="1">
    <citation type="submission" date="2021-06" db="EMBL/GenBank/DDBJ databases">
        <title>Caerostris extrusa draft genome.</title>
        <authorList>
            <person name="Kono N."/>
            <person name="Arakawa K."/>
        </authorList>
    </citation>
    <scope>NUCLEOTIDE SEQUENCE [LARGE SCALE GENOMIC DNA]</scope>
</reference>
<keyword evidence="2" id="KW-1185">Reference proteome</keyword>
<evidence type="ECO:0000313" key="2">
    <source>
        <dbReference type="Proteomes" id="UP001054945"/>
    </source>
</evidence>
<accession>A0AAV4ND11</accession>
<gene>
    <name evidence="1" type="ORF">CEXT_212111</name>
</gene>